<feature type="domain" description="Myb/SANT-like DNA-binding" evidence="6">
    <location>
        <begin position="36"/>
        <end position="76"/>
    </location>
</feature>
<keyword evidence="4" id="KW-0804">Transcription</keyword>
<dbReference type="AlphaFoldDB" id="A0AAE1GVY3"/>
<comment type="function">
    <text evidence="5">Involved in transvection phenomena (= synapsis-dependent gene expression), where the synaptic pairing of chromosomes carrying genes with which zeste interacts influences the expression of these genes. Zeste binds to DNA and stimulates transcription from a nearby promoter.</text>
</comment>
<accession>A0AAE1GVY3</accession>
<evidence type="ECO:0000256" key="3">
    <source>
        <dbReference type="ARBA" id="ARBA00023015"/>
    </source>
</evidence>
<reference evidence="7" key="1">
    <citation type="submission" date="2021-07" db="EMBL/GenBank/DDBJ databases">
        <authorList>
            <person name="Catto M.A."/>
            <person name="Jacobson A."/>
            <person name="Kennedy G."/>
            <person name="Labadie P."/>
            <person name="Hunt B.G."/>
            <person name="Srinivasan R."/>
        </authorList>
    </citation>
    <scope>NUCLEOTIDE SEQUENCE</scope>
    <source>
        <strain evidence="7">PL_HMW_Pooled</strain>
        <tissue evidence="7">Head</tissue>
    </source>
</reference>
<organism evidence="7 8">
    <name type="scientific">Frankliniella fusca</name>
    <dbReference type="NCBI Taxonomy" id="407009"/>
    <lineage>
        <taxon>Eukaryota</taxon>
        <taxon>Metazoa</taxon>
        <taxon>Ecdysozoa</taxon>
        <taxon>Arthropoda</taxon>
        <taxon>Hexapoda</taxon>
        <taxon>Insecta</taxon>
        <taxon>Pterygota</taxon>
        <taxon>Neoptera</taxon>
        <taxon>Paraneoptera</taxon>
        <taxon>Thysanoptera</taxon>
        <taxon>Terebrantia</taxon>
        <taxon>Thripoidea</taxon>
        <taxon>Thripidae</taxon>
        <taxon>Frankliniella</taxon>
    </lineage>
</organism>
<evidence type="ECO:0000256" key="1">
    <source>
        <dbReference type="ARBA" id="ARBA00011764"/>
    </source>
</evidence>
<evidence type="ECO:0000259" key="6">
    <source>
        <dbReference type="Pfam" id="PF13873"/>
    </source>
</evidence>
<keyword evidence="8" id="KW-1185">Reference proteome</keyword>
<dbReference type="Proteomes" id="UP001219518">
    <property type="component" value="Unassembled WGS sequence"/>
</dbReference>
<evidence type="ECO:0000256" key="5">
    <source>
        <dbReference type="ARBA" id="ARBA00025466"/>
    </source>
</evidence>
<dbReference type="Pfam" id="PF13873">
    <property type="entry name" value="Myb_DNA-bind_5"/>
    <property type="match status" value="1"/>
</dbReference>
<proteinExistence type="predicted"/>
<evidence type="ECO:0000313" key="8">
    <source>
        <dbReference type="Proteomes" id="UP001219518"/>
    </source>
</evidence>
<gene>
    <name evidence="7" type="ORF">KUF71_019887</name>
</gene>
<sequence length="157" mass="17499">MTQILLTPIWNRLLDAVAIDRELQGEFMGPGAARRIQGKWEQLAANLNAMGGAFKTGDKWREAFANLRNRAKRQYADRSRYLRGTGGGPPPPASLGLSHTYQRALAFVPQDQLFGVQGIPAPIQVTRIYLLLLTLNHSLVQAATLVPTYLMHDYNEL</sequence>
<reference evidence="7" key="2">
    <citation type="journal article" date="2023" name="BMC Genomics">
        <title>Pest status, molecular evolution, and epigenetic factors derived from the genome assembly of Frankliniella fusca, a thysanopteran phytovirus vector.</title>
        <authorList>
            <person name="Catto M.A."/>
            <person name="Labadie P.E."/>
            <person name="Jacobson A.L."/>
            <person name="Kennedy G.G."/>
            <person name="Srinivasan R."/>
            <person name="Hunt B.G."/>
        </authorList>
    </citation>
    <scope>NUCLEOTIDE SEQUENCE</scope>
    <source>
        <strain evidence="7">PL_HMW_Pooled</strain>
    </source>
</reference>
<comment type="subunit">
    <text evidence="1">Self-associates forming complexes of several hundred monomers.</text>
</comment>
<evidence type="ECO:0000313" key="7">
    <source>
        <dbReference type="EMBL" id="KAK3909878.1"/>
    </source>
</evidence>
<evidence type="ECO:0000256" key="4">
    <source>
        <dbReference type="ARBA" id="ARBA00023163"/>
    </source>
</evidence>
<keyword evidence="3" id="KW-0805">Transcription regulation</keyword>
<protein>
    <recommendedName>
        <fullName evidence="2">Regulatory protein zeste</fullName>
    </recommendedName>
</protein>
<name>A0AAE1GVY3_9NEOP</name>
<evidence type="ECO:0000256" key="2">
    <source>
        <dbReference type="ARBA" id="ARBA00016807"/>
    </source>
</evidence>
<dbReference type="EMBL" id="JAHWGI010000132">
    <property type="protein sequence ID" value="KAK3909878.1"/>
    <property type="molecule type" value="Genomic_DNA"/>
</dbReference>
<dbReference type="InterPro" id="IPR028002">
    <property type="entry name" value="Myb_DNA-bind_5"/>
</dbReference>
<comment type="caution">
    <text evidence="7">The sequence shown here is derived from an EMBL/GenBank/DDBJ whole genome shotgun (WGS) entry which is preliminary data.</text>
</comment>